<keyword evidence="5 10" id="KW-0808">Transferase</keyword>
<evidence type="ECO:0000256" key="5">
    <source>
        <dbReference type="ARBA" id="ARBA00022679"/>
    </source>
</evidence>
<dbReference type="PROSITE" id="PS00599">
    <property type="entry name" value="AA_TRANSFER_CLASS_2"/>
    <property type="match status" value="1"/>
</dbReference>
<evidence type="ECO:0000256" key="7">
    <source>
        <dbReference type="ARBA" id="ARBA00022898"/>
    </source>
</evidence>
<dbReference type="InterPro" id="IPR015424">
    <property type="entry name" value="PyrdxlP-dep_Trfase"/>
</dbReference>
<dbReference type="UniPathway" id="UPA00078"/>
<dbReference type="AlphaFoldDB" id="A0A7C5L6G6"/>
<evidence type="ECO:0000256" key="1">
    <source>
        <dbReference type="ARBA" id="ARBA00001933"/>
    </source>
</evidence>
<dbReference type="PANTHER" id="PTHR13693">
    <property type="entry name" value="CLASS II AMINOTRANSFERASE/8-AMINO-7-OXONONANOATE SYNTHASE"/>
    <property type="match status" value="1"/>
</dbReference>
<dbReference type="InterPro" id="IPR015422">
    <property type="entry name" value="PyrdxlP-dep_Trfase_small"/>
</dbReference>
<evidence type="ECO:0000256" key="4">
    <source>
        <dbReference type="ARBA" id="ARBA00011738"/>
    </source>
</evidence>
<comment type="subunit">
    <text evidence="4 10">Homodimer.</text>
</comment>
<dbReference type="InterPro" id="IPR050087">
    <property type="entry name" value="AON_synthase_class-II"/>
</dbReference>
<evidence type="ECO:0000256" key="10">
    <source>
        <dbReference type="RuleBase" id="RU003693"/>
    </source>
</evidence>
<dbReference type="EMBL" id="DRNB01000129">
    <property type="protein sequence ID" value="HHJ63947.1"/>
    <property type="molecule type" value="Genomic_DNA"/>
</dbReference>
<organism evidence="12">
    <name type="scientific">Aquifex aeolicus</name>
    <dbReference type="NCBI Taxonomy" id="63363"/>
    <lineage>
        <taxon>Bacteria</taxon>
        <taxon>Pseudomonadati</taxon>
        <taxon>Aquificota</taxon>
        <taxon>Aquificia</taxon>
        <taxon>Aquificales</taxon>
        <taxon>Aquificaceae</taxon>
        <taxon>Aquifex</taxon>
    </lineage>
</organism>
<sequence>MDWIPDILSRLRAEELYRERILSEGLKDFCSNDYLGFRNHPEVVSSAVKALEETGLGSAASQLISGYTRYHRRLEEALARFKGTPACVLFGSGYLANVGTIPLLAGEGDLILSDELNHASLIDACRLSKAERKIFPHRDYRWVRSFLERERRLYNRVLLVTDGVFSMDGDLADLEELYRISEKYDCLLYVDDAHGTGTVGGGRGVLAEAGLRWRENVILMGTLSKALGSYGAFVCGSRELADLLVNRARSLIFSTSLPPSLCAGALKAVELIEKDPGIVESLRKKTEKAYSLLKGLPFRVLYHGTPIIPLVVGEEREAVRISTALLERGVLLRAVRYPTVPKGSARLRLTVSLRHEEEDLEELAELLRELSGYTP</sequence>
<comment type="cofactor">
    <cofactor evidence="1 9 10">
        <name>pyridoxal 5'-phosphate</name>
        <dbReference type="ChEBI" id="CHEBI:597326"/>
    </cofactor>
</comment>
<keyword evidence="7 9" id="KW-0663">Pyridoxal phosphate</keyword>
<reference evidence="12" key="1">
    <citation type="journal article" date="2020" name="mSystems">
        <title>Genome- and Community-Level Interaction Insights into Carbon Utilization and Element Cycling Functions of Hydrothermarchaeota in Hydrothermal Sediment.</title>
        <authorList>
            <person name="Zhou Z."/>
            <person name="Liu Y."/>
            <person name="Xu W."/>
            <person name="Pan J."/>
            <person name="Luo Z.H."/>
            <person name="Li M."/>
        </authorList>
    </citation>
    <scope>NUCLEOTIDE SEQUENCE [LARGE SCALE GENOMIC DNA]</scope>
    <source>
        <strain evidence="12">HyVt-501</strain>
    </source>
</reference>
<dbReference type="Gene3D" id="3.90.1150.10">
    <property type="entry name" value="Aspartate Aminotransferase, domain 1"/>
    <property type="match status" value="1"/>
</dbReference>
<comment type="caution">
    <text evidence="12">The sequence shown here is derived from an EMBL/GenBank/DDBJ whole genome shotgun (WGS) entry which is preliminary data.</text>
</comment>
<dbReference type="SUPFAM" id="SSF53383">
    <property type="entry name" value="PLP-dependent transferases"/>
    <property type="match status" value="1"/>
</dbReference>
<accession>A0A7C5L6G6</accession>
<name>A0A7C5L6G6_AQUAO</name>
<dbReference type="GO" id="GO:0008710">
    <property type="term" value="F:8-amino-7-oxononanoate synthase activity"/>
    <property type="evidence" value="ECO:0007669"/>
    <property type="project" value="UniProtKB-UniRule"/>
</dbReference>
<feature type="domain" description="Aminotransferase class I/classII large" evidence="11">
    <location>
        <begin position="28"/>
        <end position="365"/>
    </location>
</feature>
<dbReference type="InterPro" id="IPR004839">
    <property type="entry name" value="Aminotransferase_I/II_large"/>
</dbReference>
<evidence type="ECO:0000256" key="2">
    <source>
        <dbReference type="ARBA" id="ARBA00004746"/>
    </source>
</evidence>
<dbReference type="CDD" id="cd06454">
    <property type="entry name" value="KBL_like"/>
    <property type="match status" value="1"/>
</dbReference>
<evidence type="ECO:0000256" key="6">
    <source>
        <dbReference type="ARBA" id="ARBA00022756"/>
    </source>
</evidence>
<evidence type="ECO:0000256" key="9">
    <source>
        <dbReference type="PIRSR" id="PIRSR604723-51"/>
    </source>
</evidence>
<evidence type="ECO:0000259" key="11">
    <source>
        <dbReference type="Pfam" id="PF00155"/>
    </source>
</evidence>
<dbReference type="Pfam" id="PF00155">
    <property type="entry name" value="Aminotran_1_2"/>
    <property type="match status" value="1"/>
</dbReference>
<comment type="function">
    <text evidence="10">Catalyzes the decarboxylative condensation of pimeloyl-[acyl-carrier protein] and L-alanine to produce 8-amino-7-oxononanoate (AON), [acyl-carrier protein], and carbon dioxide.</text>
</comment>
<feature type="modified residue" description="N6-(pyridoxal phosphate)lysine" evidence="9">
    <location>
        <position position="225"/>
    </location>
</feature>
<dbReference type="NCBIfam" id="TIGR00858">
    <property type="entry name" value="bioF"/>
    <property type="match status" value="1"/>
</dbReference>
<dbReference type="Proteomes" id="UP000885792">
    <property type="component" value="Unassembled WGS sequence"/>
</dbReference>
<proteinExistence type="inferred from homology"/>
<keyword evidence="6" id="KW-0093">Biotin biosynthesis</keyword>
<protein>
    <recommendedName>
        <fullName evidence="10">8-amino-7-ketopelargonate synthase</fullName>
        <ecNumber evidence="10">2.3.1.47</ecNumber>
    </recommendedName>
</protein>
<keyword evidence="12" id="KW-0012">Acyltransferase</keyword>
<dbReference type="EC" id="2.3.1.47" evidence="10"/>
<dbReference type="InterPro" id="IPR015421">
    <property type="entry name" value="PyrdxlP-dep_Trfase_major"/>
</dbReference>
<dbReference type="InterPro" id="IPR001917">
    <property type="entry name" value="Aminotrans_II_pyridoxalP_BS"/>
</dbReference>
<gene>
    <name evidence="12" type="primary">bioF</name>
    <name evidence="12" type="ORF">ENJ61_03480</name>
</gene>
<dbReference type="InterPro" id="IPR004723">
    <property type="entry name" value="AONS_Archaea/Proteobacteria"/>
</dbReference>
<evidence type="ECO:0000313" key="12">
    <source>
        <dbReference type="EMBL" id="HHJ63947.1"/>
    </source>
</evidence>
<dbReference type="PANTHER" id="PTHR13693:SF77">
    <property type="entry name" value="8-AMINO-7-OXONONANOATE SYNTHASE"/>
    <property type="match status" value="1"/>
</dbReference>
<dbReference type="GO" id="GO:0009102">
    <property type="term" value="P:biotin biosynthetic process"/>
    <property type="evidence" value="ECO:0007669"/>
    <property type="project" value="UniProtKB-UniRule"/>
</dbReference>
<comment type="pathway">
    <text evidence="2 10">Cofactor biosynthesis; biotin biosynthesis.</text>
</comment>
<comment type="similarity">
    <text evidence="3 10">Belongs to the class-II pyridoxal-phosphate-dependent aminotransferase family. BioF subfamily.</text>
</comment>
<dbReference type="Gene3D" id="3.40.640.10">
    <property type="entry name" value="Type I PLP-dependent aspartate aminotransferase-like (Major domain)"/>
    <property type="match status" value="1"/>
</dbReference>
<evidence type="ECO:0000256" key="3">
    <source>
        <dbReference type="ARBA" id="ARBA00010008"/>
    </source>
</evidence>
<evidence type="ECO:0000256" key="8">
    <source>
        <dbReference type="ARBA" id="ARBA00047715"/>
    </source>
</evidence>
<comment type="catalytic activity">
    <reaction evidence="8 10">
        <text>6-carboxyhexanoyl-[ACP] + L-alanine + H(+) = (8S)-8-amino-7-oxononanoate + holo-[ACP] + CO2</text>
        <dbReference type="Rhea" id="RHEA:42288"/>
        <dbReference type="Rhea" id="RHEA-COMP:9685"/>
        <dbReference type="Rhea" id="RHEA-COMP:9955"/>
        <dbReference type="ChEBI" id="CHEBI:15378"/>
        <dbReference type="ChEBI" id="CHEBI:16526"/>
        <dbReference type="ChEBI" id="CHEBI:57972"/>
        <dbReference type="ChEBI" id="CHEBI:64479"/>
        <dbReference type="ChEBI" id="CHEBI:78846"/>
        <dbReference type="ChEBI" id="CHEBI:149468"/>
        <dbReference type="EC" id="2.3.1.47"/>
    </reaction>
</comment>
<dbReference type="GO" id="GO:0030170">
    <property type="term" value="F:pyridoxal phosphate binding"/>
    <property type="evidence" value="ECO:0007669"/>
    <property type="project" value="InterPro"/>
</dbReference>